<keyword evidence="3" id="KW-1133">Transmembrane helix</keyword>
<gene>
    <name evidence="5" type="ORF">EPT53_08290</name>
</gene>
<sequence>MKEIGISFGIGAVVGGAFSKSFGIASKGVSGLNKEIINLQRSQQLLAKYDKDKKALFEKARTIKQTKAAIEELRKSMKGEHGQTKENAKALSNLEKKLQNLNKSYSKELHGVRETAKLLKSKNIEIKNTAESYKVLEKQVQQATKATNRYNKAASLDKSAGRISKIGGKAITAGVAGLGLLYKPIQQAIKAEGAFADVKKQFDFDNKEEEDKFKKELHKIITEKKIAISLEELYGAAASAGQSGLNKKEAIQYIELASKIGMAFDMNREEAAKAMFEMRNALNLPYDGLVKLTDKMNYLGNTTGASAANITDFVNRVGNIGKMAGFSADKVAAIGASLIEQGMDPDVAATGAKKVFSAMTKGSAVTKNQAKVYSALGINPVQLAKLAQNDAEKALDTLFMAISRKPKHEQGAIMFQLFGEEGKRGAVAIASNLERIHENLSKIKGTESKGSVDSEADIKRATTENQIEILKGKASIAFSQLGNLLLPEVNEILTSFSNLLSKLTEFQELHPEGFKQFMKWFGYGSIALLGFGSSLKLISGGITLYSKSMKIAGFMTEHKFGTKLFSTGKKLITGFGRAAKVIKGFGMSLLTNPITWYVAGILAIVAAGYLLYKNWDTVKQGAIDLKNKVVELVDKYWFMLGPLGALVKGGIEIYRNWDTIKEKAGELKDNIANMVTNIILKWDSFKASTQEILGDVFSWIEGKWNSIKNTGAGVLEFYLGIFSKLQEKFDWLVDKGKSLLGIGEEPKYSPPGRSLPKYATGGIVSNPTIAWVGEGGHSESIIPHDGSNRSLNLWEKTGQMIGAYDRSQSNSFQFVYSPTIQASDLQGVQQELKNSKEEAFREFKSMMREYEREQRRRGYGR</sequence>
<feature type="transmembrane region" description="Helical" evidence="3">
    <location>
        <begin position="520"/>
        <end position="545"/>
    </location>
</feature>
<evidence type="ECO:0000256" key="1">
    <source>
        <dbReference type="ARBA" id="ARBA00022612"/>
    </source>
</evidence>
<dbReference type="Pfam" id="PF10145">
    <property type="entry name" value="PhageMin_Tail"/>
    <property type="match status" value="1"/>
</dbReference>
<feature type="transmembrane region" description="Helical" evidence="3">
    <location>
        <begin position="594"/>
        <end position="612"/>
    </location>
</feature>
<organism evidence="5 6">
    <name type="scientific">Fusobacterium necrophorum</name>
    <dbReference type="NCBI Taxonomy" id="859"/>
    <lineage>
        <taxon>Bacteria</taxon>
        <taxon>Fusobacteriati</taxon>
        <taxon>Fusobacteriota</taxon>
        <taxon>Fusobacteriia</taxon>
        <taxon>Fusobacteriales</taxon>
        <taxon>Fusobacteriaceae</taxon>
        <taxon>Fusobacterium</taxon>
    </lineage>
</organism>
<protein>
    <submittedName>
        <fullName evidence="5">Phage tail tape measure protein</fullName>
    </submittedName>
</protein>
<dbReference type="InterPro" id="IPR010090">
    <property type="entry name" value="Phage_tape_meas"/>
</dbReference>
<keyword evidence="2" id="KW-0175">Coiled coil</keyword>
<dbReference type="PANTHER" id="PTHR37813:SF1">
    <property type="entry name" value="FELS-2 PROPHAGE PROTEIN"/>
    <property type="match status" value="1"/>
</dbReference>
<dbReference type="Proteomes" id="UP000289216">
    <property type="component" value="Unassembled WGS sequence"/>
</dbReference>
<accession>A0A4Q2KYN0</accession>
<name>A0A4Q2KYN0_9FUSO</name>
<evidence type="ECO:0000256" key="3">
    <source>
        <dbReference type="SAM" id="Phobius"/>
    </source>
</evidence>
<dbReference type="NCBIfam" id="TIGR01760">
    <property type="entry name" value="tape_meas_TP901"/>
    <property type="match status" value="1"/>
</dbReference>
<dbReference type="AlphaFoldDB" id="A0A4Q2KYN0"/>
<dbReference type="EMBL" id="SBAP01000020">
    <property type="protein sequence ID" value="RXZ69002.1"/>
    <property type="molecule type" value="Genomic_DNA"/>
</dbReference>
<comment type="caution">
    <text evidence="5">The sequence shown here is derived from an EMBL/GenBank/DDBJ whole genome shotgun (WGS) entry which is preliminary data.</text>
</comment>
<evidence type="ECO:0000256" key="2">
    <source>
        <dbReference type="SAM" id="Coils"/>
    </source>
</evidence>
<dbReference type="RefSeq" id="WP_129491445.1">
    <property type="nucleotide sequence ID" value="NZ_SBAP01000020.1"/>
</dbReference>
<feature type="domain" description="Phage tail tape measure protein" evidence="4">
    <location>
        <begin position="225"/>
        <end position="419"/>
    </location>
</feature>
<feature type="coiled-coil region" evidence="2">
    <location>
        <begin position="84"/>
        <end position="153"/>
    </location>
</feature>
<proteinExistence type="predicted"/>
<evidence type="ECO:0000259" key="4">
    <source>
        <dbReference type="Pfam" id="PF10145"/>
    </source>
</evidence>
<keyword evidence="3" id="KW-0472">Membrane</keyword>
<keyword evidence="1" id="KW-1188">Viral release from host cell</keyword>
<feature type="coiled-coil region" evidence="2">
    <location>
        <begin position="829"/>
        <end position="856"/>
    </location>
</feature>
<evidence type="ECO:0000313" key="6">
    <source>
        <dbReference type="Proteomes" id="UP000289216"/>
    </source>
</evidence>
<dbReference type="PANTHER" id="PTHR37813">
    <property type="entry name" value="FELS-2 PROPHAGE PROTEIN"/>
    <property type="match status" value="1"/>
</dbReference>
<evidence type="ECO:0000313" key="5">
    <source>
        <dbReference type="EMBL" id="RXZ69002.1"/>
    </source>
</evidence>
<reference evidence="5 6" key="1">
    <citation type="submission" date="2019-01" db="EMBL/GenBank/DDBJ databases">
        <title>Fusobacterium necrophorum Isolated From the Uterus of Dairy Cows.</title>
        <authorList>
            <person name="Francis A.M."/>
        </authorList>
    </citation>
    <scope>NUCLEOTIDE SEQUENCE [LARGE SCALE GENOMIC DNA]</scope>
    <source>
        <strain evidence="5 6">KG35</strain>
    </source>
</reference>
<keyword evidence="3" id="KW-0812">Transmembrane</keyword>